<proteinExistence type="inferred from homology"/>
<dbReference type="EMBL" id="FQYY01000005">
    <property type="protein sequence ID" value="SHI85256.1"/>
    <property type="molecule type" value="Genomic_DNA"/>
</dbReference>
<dbReference type="OrthoDB" id="9801517at2"/>
<evidence type="ECO:0000313" key="3">
    <source>
        <dbReference type="EMBL" id="SHI85256.1"/>
    </source>
</evidence>
<keyword evidence="4" id="KW-1185">Reference proteome</keyword>
<dbReference type="GO" id="GO:0047617">
    <property type="term" value="F:fatty acyl-CoA hydrolase activity"/>
    <property type="evidence" value="ECO:0007669"/>
    <property type="project" value="TreeGrafter"/>
</dbReference>
<reference evidence="3 4" key="1">
    <citation type="submission" date="2016-11" db="EMBL/GenBank/DDBJ databases">
        <authorList>
            <person name="Jaros S."/>
            <person name="Januszkiewicz K."/>
            <person name="Wedrychowicz H."/>
        </authorList>
    </citation>
    <scope>NUCLEOTIDE SEQUENCE [LARGE SCALE GENOMIC DNA]</scope>
    <source>
        <strain evidence="3 4">DSM 21425</strain>
    </source>
</reference>
<gene>
    <name evidence="3" type="ORF">SAMN04488096_105102</name>
</gene>
<dbReference type="Gene3D" id="3.10.129.10">
    <property type="entry name" value="Hotdog Thioesterase"/>
    <property type="match status" value="1"/>
</dbReference>
<comment type="similarity">
    <text evidence="1">Belongs to the 4-hydroxybenzoyl-CoA thioesterase family.</text>
</comment>
<dbReference type="PANTHER" id="PTHR31793:SF27">
    <property type="entry name" value="NOVEL THIOESTERASE SUPERFAMILY DOMAIN AND SAPOSIN A-TYPE DOMAIN CONTAINING PROTEIN (0610012H03RIK)"/>
    <property type="match status" value="1"/>
</dbReference>
<name>A0A1M6EIJ1_9FLAO</name>
<dbReference type="CDD" id="cd00586">
    <property type="entry name" value="4HBT"/>
    <property type="match status" value="1"/>
</dbReference>
<dbReference type="InterPro" id="IPR050563">
    <property type="entry name" value="4-hydroxybenzoyl-CoA_TE"/>
</dbReference>
<dbReference type="SUPFAM" id="SSF54637">
    <property type="entry name" value="Thioesterase/thiol ester dehydrase-isomerase"/>
    <property type="match status" value="1"/>
</dbReference>
<dbReference type="Pfam" id="PF13279">
    <property type="entry name" value="4HBT_2"/>
    <property type="match status" value="1"/>
</dbReference>
<keyword evidence="2 3" id="KW-0378">Hydrolase</keyword>
<dbReference type="PANTHER" id="PTHR31793">
    <property type="entry name" value="4-HYDROXYBENZOYL-COA THIOESTERASE FAMILY MEMBER"/>
    <property type="match status" value="1"/>
</dbReference>
<evidence type="ECO:0000256" key="2">
    <source>
        <dbReference type="ARBA" id="ARBA00022801"/>
    </source>
</evidence>
<dbReference type="Proteomes" id="UP000184225">
    <property type="component" value="Unassembled WGS sequence"/>
</dbReference>
<protein>
    <submittedName>
        <fullName evidence="3">Acyl-CoA thioester hydrolase</fullName>
    </submittedName>
</protein>
<dbReference type="InterPro" id="IPR029069">
    <property type="entry name" value="HotDog_dom_sf"/>
</dbReference>
<accession>A0A1M6EIJ1</accession>
<dbReference type="AlphaFoldDB" id="A0A1M6EIJ1"/>
<evidence type="ECO:0000256" key="1">
    <source>
        <dbReference type="ARBA" id="ARBA00005953"/>
    </source>
</evidence>
<dbReference type="STRING" id="579105.SAMN04488096_105102"/>
<evidence type="ECO:0000313" key="4">
    <source>
        <dbReference type="Proteomes" id="UP000184225"/>
    </source>
</evidence>
<sequence>MTPIPFQYEIEVQPEHIDDLNHVNNVAYLQWVQDVGEKHWNLKTSEELREKVGWVVLNHYIEYKSPAFLGDQLILKTWIQKHEGVKSERRVEIIRKKDNKILAQAKTLWCHIEKKNFRPTRITPEVTAPFFKE</sequence>
<organism evidence="3 4">
    <name type="scientific">Mesonia phycicola</name>
    <dbReference type="NCBI Taxonomy" id="579105"/>
    <lineage>
        <taxon>Bacteria</taxon>
        <taxon>Pseudomonadati</taxon>
        <taxon>Bacteroidota</taxon>
        <taxon>Flavobacteriia</taxon>
        <taxon>Flavobacteriales</taxon>
        <taxon>Flavobacteriaceae</taxon>
        <taxon>Mesonia</taxon>
    </lineage>
</organism>
<dbReference type="RefSeq" id="WP_073150346.1">
    <property type="nucleotide sequence ID" value="NZ_FQYY01000005.1"/>
</dbReference>